<dbReference type="Pfam" id="PF14833">
    <property type="entry name" value="NAD_binding_11"/>
    <property type="match status" value="1"/>
</dbReference>
<dbReference type="InterPro" id="IPR008927">
    <property type="entry name" value="6-PGluconate_DH-like_C_sf"/>
</dbReference>
<dbReference type="InterPro" id="IPR015815">
    <property type="entry name" value="HIBADH-related"/>
</dbReference>
<evidence type="ECO:0000259" key="4">
    <source>
        <dbReference type="Pfam" id="PF03446"/>
    </source>
</evidence>
<dbReference type="Pfam" id="PF03446">
    <property type="entry name" value="NAD_binding_2"/>
    <property type="match status" value="1"/>
</dbReference>
<gene>
    <name evidence="6" type="ORF">KGQ19_11910</name>
</gene>
<evidence type="ECO:0000256" key="1">
    <source>
        <dbReference type="ARBA" id="ARBA00009080"/>
    </source>
</evidence>
<keyword evidence="2" id="KW-0560">Oxidoreductase</keyword>
<sequence length="281" mass="29207">MADVAIVGVGIMGRGMAENLLKHGHRVILWNRTPEKVADLRAAGAEVADTPAAAAARAEVVFEVTADDESSRRVWLGPEGILAGVRDDTVLVTSATLSVDWVSELVGAVAERGLPFYDMPLTGGAAAARAGTMVLLVGGDQAGLAKLEPVLQAFSREVRYFGPVGSGTRFKLVLNSLQATHMAAFGEALRLAVAAGLDPEAVGAAFADRPGGAVTQLAWASHQQAPDSINFAARLAHKDLTYAARLAGDLPHPILDSVRGVFGAAVEAGHGDDDWSSVNEL</sequence>
<evidence type="ECO:0000313" key="6">
    <source>
        <dbReference type="EMBL" id="MBS2547577.1"/>
    </source>
</evidence>
<dbReference type="PANTHER" id="PTHR43060:SF15">
    <property type="entry name" value="3-HYDROXYISOBUTYRATE DEHYDROGENASE-LIKE 1, MITOCHONDRIAL-RELATED"/>
    <property type="match status" value="1"/>
</dbReference>
<evidence type="ECO:0000256" key="2">
    <source>
        <dbReference type="ARBA" id="ARBA00023002"/>
    </source>
</evidence>
<dbReference type="InterPro" id="IPR036291">
    <property type="entry name" value="NAD(P)-bd_dom_sf"/>
</dbReference>
<feature type="domain" description="6-phosphogluconate dehydrogenase NADP-binding" evidence="4">
    <location>
        <begin position="3"/>
        <end position="162"/>
    </location>
</feature>
<dbReference type="InterPro" id="IPR006115">
    <property type="entry name" value="6PGDH_NADP-bd"/>
</dbReference>
<comment type="caution">
    <text evidence="6">The sequence shown here is derived from an EMBL/GenBank/DDBJ whole genome shotgun (WGS) entry which is preliminary data.</text>
</comment>
<dbReference type="PIRSF" id="PIRSF000103">
    <property type="entry name" value="HIBADH"/>
    <property type="match status" value="1"/>
</dbReference>
<reference evidence="6 7" key="1">
    <citation type="submission" date="2020-02" db="EMBL/GenBank/DDBJ databases">
        <title>Acidophilic actinobacteria isolated from forest soil.</title>
        <authorList>
            <person name="Golinska P."/>
        </authorList>
    </citation>
    <scope>NUCLEOTIDE SEQUENCE [LARGE SCALE GENOMIC DNA]</scope>
    <source>
        <strain evidence="6 7">NL8</strain>
    </source>
</reference>
<dbReference type="EMBL" id="JAAFYZ010000030">
    <property type="protein sequence ID" value="MBS2547577.1"/>
    <property type="molecule type" value="Genomic_DNA"/>
</dbReference>
<dbReference type="SUPFAM" id="SSF51735">
    <property type="entry name" value="NAD(P)-binding Rossmann-fold domains"/>
    <property type="match status" value="1"/>
</dbReference>
<comment type="similarity">
    <text evidence="1">Belongs to the HIBADH-related family.</text>
</comment>
<evidence type="ECO:0000259" key="5">
    <source>
        <dbReference type="Pfam" id="PF14833"/>
    </source>
</evidence>
<accession>A0ABS5KNH3</accession>
<keyword evidence="3" id="KW-0520">NAD</keyword>
<evidence type="ECO:0000256" key="3">
    <source>
        <dbReference type="ARBA" id="ARBA00023027"/>
    </source>
</evidence>
<dbReference type="InterPro" id="IPR029154">
    <property type="entry name" value="HIBADH-like_NADP-bd"/>
</dbReference>
<proteinExistence type="inferred from homology"/>
<protein>
    <submittedName>
        <fullName evidence="6">NAD(P)-dependent oxidoreductase</fullName>
    </submittedName>
</protein>
<dbReference type="SUPFAM" id="SSF48179">
    <property type="entry name" value="6-phosphogluconate dehydrogenase C-terminal domain-like"/>
    <property type="match status" value="1"/>
</dbReference>
<dbReference type="PANTHER" id="PTHR43060">
    <property type="entry name" value="3-HYDROXYISOBUTYRATE DEHYDROGENASE-LIKE 1, MITOCHONDRIAL-RELATED"/>
    <property type="match status" value="1"/>
</dbReference>
<dbReference type="InterPro" id="IPR013328">
    <property type="entry name" value="6PGD_dom2"/>
</dbReference>
<name>A0ABS5KNH3_9ACTN</name>
<evidence type="ECO:0000313" key="7">
    <source>
        <dbReference type="Proteomes" id="UP000730482"/>
    </source>
</evidence>
<dbReference type="Gene3D" id="1.10.1040.10">
    <property type="entry name" value="N-(1-d-carboxylethyl)-l-norvaline Dehydrogenase, domain 2"/>
    <property type="match status" value="1"/>
</dbReference>
<feature type="domain" description="3-hydroxyisobutyrate dehydrogenase-like NAD-binding" evidence="5">
    <location>
        <begin position="165"/>
        <end position="278"/>
    </location>
</feature>
<dbReference type="Gene3D" id="3.40.50.720">
    <property type="entry name" value="NAD(P)-binding Rossmann-like Domain"/>
    <property type="match status" value="1"/>
</dbReference>
<keyword evidence="7" id="KW-1185">Reference proteome</keyword>
<dbReference type="Proteomes" id="UP000730482">
    <property type="component" value="Unassembled WGS sequence"/>
</dbReference>
<organism evidence="6 7">
    <name type="scientific">Catenulispora pinistramenti</name>
    <dbReference type="NCBI Taxonomy" id="2705254"/>
    <lineage>
        <taxon>Bacteria</taxon>
        <taxon>Bacillati</taxon>
        <taxon>Actinomycetota</taxon>
        <taxon>Actinomycetes</taxon>
        <taxon>Catenulisporales</taxon>
        <taxon>Catenulisporaceae</taxon>
        <taxon>Catenulispora</taxon>
    </lineage>
</organism>
<dbReference type="RefSeq" id="WP_212009158.1">
    <property type="nucleotide sequence ID" value="NZ_JAAFYZ010000030.1"/>
</dbReference>